<sequence length="275" mass="30618">MPTSCVGDFDLESRRGPDERVVSSIRINEITPGRPSWPRAFRGRFVPNEPLPRIKFFFVGSTTEIPFAPLPPEFLTFYSTPTTRYVTILLKWKLTLGDEERCDGEQADPELAVIPGQFRGECYEILEFIKENSSNVIISHCAILHGVTNNCQADVTNFTKDRVQDLMTKNKQRNWRRLLAGCLVVVVVLGLVIAATILLTGSPDSSGSRTPAAPGISLEEWLAGSLSPKSFNGTWISGKYLILLPSYSTRPAPRKMATPRRLIRGIRLLRLSSVA</sequence>
<evidence type="ECO:0000256" key="1">
    <source>
        <dbReference type="SAM" id="Phobius"/>
    </source>
</evidence>
<proteinExistence type="predicted"/>
<feature type="transmembrane region" description="Helical" evidence="1">
    <location>
        <begin position="178"/>
        <end position="199"/>
    </location>
</feature>
<keyword evidence="1" id="KW-1133">Transmembrane helix</keyword>
<dbReference type="EMBL" id="KQ761246">
    <property type="protein sequence ID" value="OAD57927.1"/>
    <property type="molecule type" value="Genomic_DNA"/>
</dbReference>
<name>A0A310SGX5_9HYME</name>
<organism evidence="2 3">
    <name type="scientific">Eufriesea mexicana</name>
    <dbReference type="NCBI Taxonomy" id="516756"/>
    <lineage>
        <taxon>Eukaryota</taxon>
        <taxon>Metazoa</taxon>
        <taxon>Ecdysozoa</taxon>
        <taxon>Arthropoda</taxon>
        <taxon>Hexapoda</taxon>
        <taxon>Insecta</taxon>
        <taxon>Pterygota</taxon>
        <taxon>Neoptera</taxon>
        <taxon>Endopterygota</taxon>
        <taxon>Hymenoptera</taxon>
        <taxon>Apocrita</taxon>
        <taxon>Aculeata</taxon>
        <taxon>Apoidea</taxon>
        <taxon>Anthophila</taxon>
        <taxon>Apidae</taxon>
        <taxon>Eufriesea</taxon>
    </lineage>
</organism>
<accession>A0A310SGX5</accession>
<keyword evidence="3" id="KW-1185">Reference proteome</keyword>
<evidence type="ECO:0000313" key="2">
    <source>
        <dbReference type="EMBL" id="OAD57927.1"/>
    </source>
</evidence>
<evidence type="ECO:0000313" key="3">
    <source>
        <dbReference type="Proteomes" id="UP000250275"/>
    </source>
</evidence>
<dbReference type="Proteomes" id="UP000250275">
    <property type="component" value="Unassembled WGS sequence"/>
</dbReference>
<keyword evidence="1" id="KW-0812">Transmembrane</keyword>
<gene>
    <name evidence="2" type="ORF">WN48_00960</name>
</gene>
<keyword evidence="1" id="KW-0472">Membrane</keyword>
<protein>
    <submittedName>
        <fullName evidence="2">Uncharacterized protein</fullName>
    </submittedName>
</protein>
<reference evidence="2 3" key="1">
    <citation type="submission" date="2015-07" db="EMBL/GenBank/DDBJ databases">
        <title>The genome of Eufriesea mexicana.</title>
        <authorList>
            <person name="Pan H."/>
            <person name="Kapheim K."/>
        </authorList>
    </citation>
    <scope>NUCLEOTIDE SEQUENCE [LARGE SCALE GENOMIC DNA]</scope>
    <source>
        <strain evidence="2">0111107269</strain>
        <tissue evidence="2">Whole body</tissue>
    </source>
</reference>
<dbReference type="AlphaFoldDB" id="A0A310SGX5"/>